<keyword evidence="10" id="KW-1185">Reference proteome</keyword>
<organism evidence="10 11">
    <name type="scientific">Drosophila hydei</name>
    <name type="common">Fruit fly</name>
    <dbReference type="NCBI Taxonomy" id="7224"/>
    <lineage>
        <taxon>Eukaryota</taxon>
        <taxon>Metazoa</taxon>
        <taxon>Ecdysozoa</taxon>
        <taxon>Arthropoda</taxon>
        <taxon>Hexapoda</taxon>
        <taxon>Insecta</taxon>
        <taxon>Pterygota</taxon>
        <taxon>Neoptera</taxon>
        <taxon>Endopterygota</taxon>
        <taxon>Diptera</taxon>
        <taxon>Brachycera</taxon>
        <taxon>Muscomorpha</taxon>
        <taxon>Ephydroidea</taxon>
        <taxon>Drosophilidae</taxon>
        <taxon>Drosophila</taxon>
    </lineage>
</organism>
<evidence type="ECO:0000256" key="8">
    <source>
        <dbReference type="ARBA" id="ARBA00041137"/>
    </source>
</evidence>
<evidence type="ECO:0000256" key="5">
    <source>
        <dbReference type="ARBA" id="ARBA00036066"/>
    </source>
</evidence>
<dbReference type="RefSeq" id="XP_023165407.2">
    <property type="nucleotide sequence ID" value="XM_023309639.2"/>
</dbReference>
<dbReference type="InterPro" id="IPR036188">
    <property type="entry name" value="FAD/NAD-bd_sf"/>
</dbReference>
<keyword evidence="4" id="KW-0560">Oxidoreductase</keyword>
<dbReference type="GO" id="GO:0047545">
    <property type="term" value="F:(S)-2-hydroxyglutarate dehydrogenase activity"/>
    <property type="evidence" value="ECO:0007669"/>
    <property type="project" value="UniProtKB-EC"/>
</dbReference>
<evidence type="ECO:0000256" key="3">
    <source>
        <dbReference type="ARBA" id="ARBA00022827"/>
    </source>
</evidence>
<sequence length="461" mass="50928">MSQLLQKTSGVLQLNYKFAAGLAYTATKQTLDGQHRSMATATGGKGEYDLVVVGGGIVGAASAREILLRHPKLKLAILEKESKMAMHQSGHNSGVIHAGIYYKPGTLKARLCVEGLNLAYKYLDEHQIPYKKCGKLIVATDEKEVKLLEDLHERGIKNQVRDLRMIDGDKIKEIEPYCKGLKALHSPHTGIVDWGLVTQHYGEDFKRAGGDIYLNFNVTKFTETKEGSDYPVTIHSGKGQQVRTKNVLTCGGLQSDLLAELTGCPRAPRIVPFRGEYLLLSKEKQHMVRGNIYPVPDPRFPFLGVHFTPRMDGKIWLGPNAVLAMKREGYTWGDINLIELFDALRYPGFLKMASKYIGFGFSEMAKSAFINLQVKSLQKYIPDITEYDIERGPAGVRAQALDMSGNLVDDFVFDRGEGSGPLAKRVLHCRNAPSPGATSSLAIAKMIADKIETEFAIGKAK</sequence>
<dbReference type="KEGG" id="dhe:111595763"/>
<proteinExistence type="inferred from homology"/>
<dbReference type="AlphaFoldDB" id="A0A6J1LI87"/>
<protein>
    <recommendedName>
        <fullName evidence="8">L-2-hydroxyglutarate dehydrogenase, mitochondrial</fullName>
        <ecNumber evidence="7">1.1.99.2</ecNumber>
    </recommendedName>
</protein>
<dbReference type="GeneID" id="111595763"/>
<comment type="cofactor">
    <cofactor evidence="1">
        <name>FAD</name>
        <dbReference type="ChEBI" id="CHEBI:57692"/>
    </cofactor>
</comment>
<name>A0A6J1LI87_DROHY</name>
<dbReference type="InterPro" id="IPR006076">
    <property type="entry name" value="FAD-dep_OxRdtase"/>
</dbReference>
<evidence type="ECO:0000256" key="4">
    <source>
        <dbReference type="ARBA" id="ARBA00023002"/>
    </source>
</evidence>
<feature type="domain" description="FAD dependent oxidoreductase" evidence="9">
    <location>
        <begin position="49"/>
        <end position="449"/>
    </location>
</feature>
<evidence type="ECO:0000256" key="2">
    <source>
        <dbReference type="ARBA" id="ARBA00022630"/>
    </source>
</evidence>
<dbReference type="Proteomes" id="UP000504633">
    <property type="component" value="Unplaced"/>
</dbReference>
<reference evidence="11" key="1">
    <citation type="submission" date="2025-08" db="UniProtKB">
        <authorList>
            <consortium name="RefSeq"/>
        </authorList>
    </citation>
    <scope>IDENTIFICATION</scope>
    <source>
        <strain evidence="11">15085-1641.00</strain>
        <tissue evidence="11">Whole body</tissue>
    </source>
</reference>
<keyword evidence="3" id="KW-0274">FAD</keyword>
<gene>
    <name evidence="11" type="primary">LOC111595763</name>
</gene>
<dbReference type="PANTHER" id="PTHR43104">
    <property type="entry name" value="L-2-HYDROXYGLUTARATE DEHYDROGENASE, MITOCHONDRIAL"/>
    <property type="match status" value="1"/>
</dbReference>
<accession>A0A6J1LI87</accession>
<dbReference type="NCBIfam" id="NF008726">
    <property type="entry name" value="PRK11728.1"/>
    <property type="match status" value="1"/>
</dbReference>
<dbReference type="Pfam" id="PF01266">
    <property type="entry name" value="DAO"/>
    <property type="match status" value="1"/>
</dbReference>
<evidence type="ECO:0000256" key="7">
    <source>
        <dbReference type="ARBA" id="ARBA00038878"/>
    </source>
</evidence>
<keyword evidence="2" id="KW-0285">Flavoprotein</keyword>
<dbReference type="CTD" id="79944"/>
<dbReference type="OMA" id="GVHFTRM"/>
<dbReference type="SUPFAM" id="SSF51905">
    <property type="entry name" value="FAD/NAD(P)-binding domain"/>
    <property type="match status" value="1"/>
</dbReference>
<evidence type="ECO:0000313" key="10">
    <source>
        <dbReference type="Proteomes" id="UP000504633"/>
    </source>
</evidence>
<dbReference type="PANTHER" id="PTHR43104:SF2">
    <property type="entry name" value="L-2-HYDROXYGLUTARATE DEHYDROGENASE, MITOCHONDRIAL"/>
    <property type="match status" value="1"/>
</dbReference>
<evidence type="ECO:0000259" key="9">
    <source>
        <dbReference type="Pfam" id="PF01266"/>
    </source>
</evidence>
<dbReference type="OrthoDB" id="498204at2759"/>
<comment type="catalytic activity">
    <reaction evidence="5">
        <text>(S)-2-hydroxyglutarate + A = 2-oxoglutarate + AH2</text>
        <dbReference type="Rhea" id="RHEA:21252"/>
        <dbReference type="ChEBI" id="CHEBI:13193"/>
        <dbReference type="ChEBI" id="CHEBI:16782"/>
        <dbReference type="ChEBI" id="CHEBI:16810"/>
        <dbReference type="ChEBI" id="CHEBI:17499"/>
        <dbReference type="EC" id="1.1.99.2"/>
    </reaction>
</comment>
<evidence type="ECO:0000256" key="1">
    <source>
        <dbReference type="ARBA" id="ARBA00001974"/>
    </source>
</evidence>
<dbReference type="EC" id="1.1.99.2" evidence="7"/>
<evidence type="ECO:0000256" key="6">
    <source>
        <dbReference type="ARBA" id="ARBA00037941"/>
    </source>
</evidence>
<comment type="similarity">
    <text evidence="6">Belongs to the L2HGDH family.</text>
</comment>
<dbReference type="Gene3D" id="3.50.50.60">
    <property type="entry name" value="FAD/NAD(P)-binding domain"/>
    <property type="match status" value="1"/>
</dbReference>
<dbReference type="Gene3D" id="3.30.9.10">
    <property type="entry name" value="D-Amino Acid Oxidase, subunit A, domain 2"/>
    <property type="match status" value="1"/>
</dbReference>
<evidence type="ECO:0000313" key="11">
    <source>
        <dbReference type="RefSeq" id="XP_023165407.2"/>
    </source>
</evidence>
<dbReference type="FunFam" id="3.30.9.10:FF:000127">
    <property type="entry name" value="FAD-dependent oxidoreductase family protein"/>
    <property type="match status" value="1"/>
</dbReference>